<feature type="compositionally biased region" description="Polar residues" evidence="1">
    <location>
        <begin position="115"/>
        <end position="126"/>
    </location>
</feature>
<reference evidence="2 3" key="1">
    <citation type="journal article" date="2012" name="Science">
        <title>The Paleozoic origin of enzymatic lignin decomposition reconstructed from 31 fungal genomes.</title>
        <authorList>
            <person name="Floudas D."/>
            <person name="Binder M."/>
            <person name="Riley R."/>
            <person name="Barry K."/>
            <person name="Blanchette R.A."/>
            <person name="Henrissat B."/>
            <person name="Martinez A.T."/>
            <person name="Otillar R."/>
            <person name="Spatafora J.W."/>
            <person name="Yadav J.S."/>
            <person name="Aerts A."/>
            <person name="Benoit I."/>
            <person name="Boyd A."/>
            <person name="Carlson A."/>
            <person name="Copeland A."/>
            <person name="Coutinho P.M."/>
            <person name="de Vries R.P."/>
            <person name="Ferreira P."/>
            <person name="Findley K."/>
            <person name="Foster B."/>
            <person name="Gaskell J."/>
            <person name="Glotzer D."/>
            <person name="Gorecki P."/>
            <person name="Heitman J."/>
            <person name="Hesse C."/>
            <person name="Hori C."/>
            <person name="Igarashi K."/>
            <person name="Jurgens J.A."/>
            <person name="Kallen N."/>
            <person name="Kersten P."/>
            <person name="Kohler A."/>
            <person name="Kuees U."/>
            <person name="Kumar T.K.A."/>
            <person name="Kuo A."/>
            <person name="LaButti K."/>
            <person name="Larrondo L.F."/>
            <person name="Lindquist E."/>
            <person name="Ling A."/>
            <person name="Lombard V."/>
            <person name="Lucas S."/>
            <person name="Lundell T."/>
            <person name="Martin R."/>
            <person name="McLaughlin D.J."/>
            <person name="Morgenstern I."/>
            <person name="Morin E."/>
            <person name="Murat C."/>
            <person name="Nagy L.G."/>
            <person name="Nolan M."/>
            <person name="Ohm R.A."/>
            <person name="Patyshakuliyeva A."/>
            <person name="Rokas A."/>
            <person name="Ruiz-Duenas F.J."/>
            <person name="Sabat G."/>
            <person name="Salamov A."/>
            <person name="Samejima M."/>
            <person name="Schmutz J."/>
            <person name="Slot J.C."/>
            <person name="St John F."/>
            <person name="Stenlid J."/>
            <person name="Sun H."/>
            <person name="Sun S."/>
            <person name="Syed K."/>
            <person name="Tsang A."/>
            <person name="Wiebenga A."/>
            <person name="Young D."/>
            <person name="Pisabarro A."/>
            <person name="Eastwood D.C."/>
            <person name="Martin F."/>
            <person name="Cullen D."/>
            <person name="Grigoriev I.V."/>
            <person name="Hibbett D.S."/>
        </authorList>
    </citation>
    <scope>NUCLEOTIDE SEQUENCE [LARGE SCALE GENOMIC DNA]</scope>
    <source>
        <strain evidence="2 3">ATCC 11539</strain>
    </source>
</reference>
<evidence type="ECO:0000313" key="3">
    <source>
        <dbReference type="Proteomes" id="UP000030669"/>
    </source>
</evidence>
<dbReference type="RefSeq" id="XP_007869630.1">
    <property type="nucleotide sequence ID" value="XM_007871439.1"/>
</dbReference>
<keyword evidence="3" id="KW-1185">Reference proteome</keyword>
<evidence type="ECO:0000256" key="1">
    <source>
        <dbReference type="SAM" id="MobiDB-lite"/>
    </source>
</evidence>
<dbReference type="KEGG" id="gtr:GLOTRDRAFT_132539"/>
<name>S7RBU2_GLOTA</name>
<dbReference type="Proteomes" id="UP000030669">
    <property type="component" value="Unassembled WGS sequence"/>
</dbReference>
<sequence length="489" mass="53599">MSSILDTMLPHTSDLASSDRPEVRALLDEGISADEINAMGVDLVCRLRQCMRPTWIPFHDVADMVAHWRTHLSHRQEFEIYREWDWEVVFDEDSENKGKRRAATPGPSEEVVRPTNRSRPNIHTTNFVSPRPVRVRRMDWLHGPLRSSPRPLPGPAHPPQSVRRSLQMTPLFQISQAATPPTASHHHAAWSYHHISGTDILSGNSWTSSLDNNYRSLLGRPSAVHEDLGALEQDFRAPSPPSIQENFTNGAQPALSVTDFVELFNRGFYQLDFLDSGNAPDSELRADVASTRYMLGTAGPAELSFTGGINLDDPAPVMEPCVLVPPLQPATEDLGLPASAAPTHGTIRFNEVMAPAAGELDRLESLLLLATDLERNFEGIDGPLDQPPTYEPELHSTSVSLLQNSNDYVVNKASHDSDAAGPLAIDPLQTLLTSADTPCSSDISSGHGYWVSSSPEEGSLLETSIPISKYSSLHGWDGSMGSDQTSDTR</sequence>
<dbReference type="AlphaFoldDB" id="S7RBU2"/>
<dbReference type="GeneID" id="19302522"/>
<dbReference type="HOGENOM" id="CLU_557827_0_0_1"/>
<accession>S7RBU2</accession>
<protein>
    <submittedName>
        <fullName evidence="2">Uncharacterized protein</fullName>
    </submittedName>
</protein>
<gene>
    <name evidence="2" type="ORF">GLOTRDRAFT_132539</name>
</gene>
<proteinExistence type="predicted"/>
<feature type="region of interest" description="Disordered" evidence="1">
    <location>
        <begin position="95"/>
        <end position="126"/>
    </location>
</feature>
<organism evidence="2 3">
    <name type="scientific">Gloeophyllum trabeum (strain ATCC 11539 / FP-39264 / Madison 617)</name>
    <name type="common">Brown rot fungus</name>
    <dbReference type="NCBI Taxonomy" id="670483"/>
    <lineage>
        <taxon>Eukaryota</taxon>
        <taxon>Fungi</taxon>
        <taxon>Dikarya</taxon>
        <taxon>Basidiomycota</taxon>
        <taxon>Agaricomycotina</taxon>
        <taxon>Agaricomycetes</taxon>
        <taxon>Gloeophyllales</taxon>
        <taxon>Gloeophyllaceae</taxon>
        <taxon>Gloeophyllum</taxon>
    </lineage>
</organism>
<evidence type="ECO:0000313" key="2">
    <source>
        <dbReference type="EMBL" id="EPQ51720.1"/>
    </source>
</evidence>
<dbReference type="EMBL" id="KB469309">
    <property type="protein sequence ID" value="EPQ51720.1"/>
    <property type="molecule type" value="Genomic_DNA"/>
</dbReference>